<protein>
    <submittedName>
        <fullName evidence="1">Uncharacterized protein</fullName>
    </submittedName>
</protein>
<reference evidence="1" key="1">
    <citation type="journal article" date="2021" name="Nat. Commun.">
        <title>Genetic determinants of endophytism in the Arabidopsis root mycobiome.</title>
        <authorList>
            <person name="Mesny F."/>
            <person name="Miyauchi S."/>
            <person name="Thiergart T."/>
            <person name="Pickel B."/>
            <person name="Atanasova L."/>
            <person name="Karlsson M."/>
            <person name="Huettel B."/>
            <person name="Barry K.W."/>
            <person name="Haridas S."/>
            <person name="Chen C."/>
            <person name="Bauer D."/>
            <person name="Andreopoulos W."/>
            <person name="Pangilinan J."/>
            <person name="LaButti K."/>
            <person name="Riley R."/>
            <person name="Lipzen A."/>
            <person name="Clum A."/>
            <person name="Drula E."/>
            <person name="Henrissat B."/>
            <person name="Kohler A."/>
            <person name="Grigoriev I.V."/>
            <person name="Martin F.M."/>
            <person name="Hacquard S."/>
        </authorList>
    </citation>
    <scope>NUCLEOTIDE SEQUENCE</scope>
    <source>
        <strain evidence="1">MPI-CAGE-AT-0147</strain>
    </source>
</reference>
<name>A0A9P9DAJ1_9HYPO</name>
<gene>
    <name evidence="1" type="ORF">EDB81DRAFT_820137</name>
</gene>
<dbReference type="Proteomes" id="UP000738349">
    <property type="component" value="Unassembled WGS sequence"/>
</dbReference>
<dbReference type="AlphaFoldDB" id="A0A9P9DAJ1"/>
<comment type="caution">
    <text evidence="1">The sequence shown here is derived from an EMBL/GenBank/DDBJ whole genome shotgun (WGS) entry which is preliminary data.</text>
</comment>
<dbReference type="EMBL" id="JAGMUV010000030">
    <property type="protein sequence ID" value="KAH7115614.1"/>
    <property type="molecule type" value="Genomic_DNA"/>
</dbReference>
<proteinExistence type="predicted"/>
<accession>A0A9P9DAJ1</accession>
<evidence type="ECO:0000313" key="2">
    <source>
        <dbReference type="Proteomes" id="UP000738349"/>
    </source>
</evidence>
<keyword evidence="2" id="KW-1185">Reference proteome</keyword>
<organism evidence="1 2">
    <name type="scientific">Dactylonectria macrodidyma</name>
    <dbReference type="NCBI Taxonomy" id="307937"/>
    <lineage>
        <taxon>Eukaryota</taxon>
        <taxon>Fungi</taxon>
        <taxon>Dikarya</taxon>
        <taxon>Ascomycota</taxon>
        <taxon>Pezizomycotina</taxon>
        <taxon>Sordariomycetes</taxon>
        <taxon>Hypocreomycetidae</taxon>
        <taxon>Hypocreales</taxon>
        <taxon>Nectriaceae</taxon>
        <taxon>Dactylonectria</taxon>
    </lineage>
</organism>
<sequence>MDIISVVCARCREERPAGDFVSKRKSARNTQRTALIIIIRTILISRDATLTLRNLALAKRRALKRTAGNASLLLPNERSGIQLTLLEKLWQIYATRMLFRESLSQLHVMLGTPFLLT</sequence>
<evidence type="ECO:0000313" key="1">
    <source>
        <dbReference type="EMBL" id="KAH7115614.1"/>
    </source>
</evidence>